<keyword evidence="10" id="KW-1185">Reference proteome</keyword>
<dbReference type="InterPro" id="IPR023367">
    <property type="entry name" value="Peptidase_M42_dom2"/>
</dbReference>
<evidence type="ECO:0000256" key="1">
    <source>
        <dbReference type="ARBA" id="ARBA00006272"/>
    </source>
</evidence>
<evidence type="ECO:0000256" key="4">
    <source>
        <dbReference type="ARBA" id="ARBA00022723"/>
    </source>
</evidence>
<dbReference type="GO" id="GO:0004177">
    <property type="term" value="F:aminopeptidase activity"/>
    <property type="evidence" value="ECO:0007669"/>
    <property type="project" value="UniProtKB-UniRule"/>
</dbReference>
<evidence type="ECO:0000256" key="6">
    <source>
        <dbReference type="PIRNR" id="PIRNR001123"/>
    </source>
</evidence>
<accession>A0A926DEY3</accession>
<name>A0A926DEY3_9FIRM</name>
<dbReference type="GO" id="GO:0046872">
    <property type="term" value="F:metal ion binding"/>
    <property type="evidence" value="ECO:0007669"/>
    <property type="project" value="UniProtKB-UniRule"/>
</dbReference>
<evidence type="ECO:0000256" key="5">
    <source>
        <dbReference type="ARBA" id="ARBA00022801"/>
    </source>
</evidence>
<feature type="binding site" evidence="8">
    <location>
        <position position="183"/>
    </location>
    <ligand>
        <name>Zn(2+)</name>
        <dbReference type="ChEBI" id="CHEBI:29105"/>
        <label>1</label>
    </ligand>
</feature>
<dbReference type="RefSeq" id="WP_249299529.1">
    <property type="nucleotide sequence ID" value="NZ_JACRSP010000002.1"/>
</dbReference>
<comment type="similarity">
    <text evidence="1 6">Belongs to the peptidase M42 family.</text>
</comment>
<reference evidence="9" key="1">
    <citation type="submission" date="2020-08" db="EMBL/GenBank/DDBJ databases">
        <title>Genome public.</title>
        <authorList>
            <person name="Liu C."/>
            <person name="Sun Q."/>
        </authorList>
    </citation>
    <scope>NUCLEOTIDE SEQUENCE</scope>
    <source>
        <strain evidence="9">BX7</strain>
    </source>
</reference>
<feature type="binding site" evidence="8">
    <location>
        <position position="238"/>
    </location>
    <ligand>
        <name>Zn(2+)</name>
        <dbReference type="ChEBI" id="CHEBI:29105"/>
        <label>1</label>
    </ligand>
</feature>
<evidence type="ECO:0000256" key="8">
    <source>
        <dbReference type="PIRSR" id="PIRSR001123-2"/>
    </source>
</evidence>
<dbReference type="InterPro" id="IPR051464">
    <property type="entry name" value="Peptidase_M42_aminopept"/>
</dbReference>
<evidence type="ECO:0000313" key="9">
    <source>
        <dbReference type="EMBL" id="MBC8535785.1"/>
    </source>
</evidence>
<dbReference type="InterPro" id="IPR008007">
    <property type="entry name" value="Peptidase_M42"/>
</dbReference>
<dbReference type="Gene3D" id="2.40.30.40">
    <property type="entry name" value="Peptidase M42, domain 2"/>
    <property type="match status" value="1"/>
</dbReference>
<organism evidence="9 10">
    <name type="scientific">Feifania hominis</name>
    <dbReference type="NCBI Taxonomy" id="2763660"/>
    <lineage>
        <taxon>Bacteria</taxon>
        <taxon>Bacillati</taxon>
        <taxon>Bacillota</taxon>
        <taxon>Clostridia</taxon>
        <taxon>Eubacteriales</taxon>
        <taxon>Feifaniaceae</taxon>
        <taxon>Feifania</taxon>
    </lineage>
</organism>
<dbReference type="EMBL" id="JACRSP010000002">
    <property type="protein sequence ID" value="MBC8535785.1"/>
    <property type="molecule type" value="Genomic_DNA"/>
</dbReference>
<dbReference type="GO" id="GO:0006508">
    <property type="term" value="P:proteolysis"/>
    <property type="evidence" value="ECO:0007669"/>
    <property type="project" value="UniProtKB-KW"/>
</dbReference>
<feature type="binding site" evidence="8">
    <location>
        <position position="216"/>
    </location>
    <ligand>
        <name>Zn(2+)</name>
        <dbReference type="ChEBI" id="CHEBI:29105"/>
        <label>2</label>
    </ligand>
</feature>
<protein>
    <submittedName>
        <fullName evidence="9">M20/M25/M40 family metallo-hydrolase</fullName>
    </submittedName>
</protein>
<feature type="binding site" evidence="8">
    <location>
        <position position="183"/>
    </location>
    <ligand>
        <name>Zn(2+)</name>
        <dbReference type="ChEBI" id="CHEBI:29105"/>
        <label>2</label>
    </ligand>
</feature>
<dbReference type="PIRSF" id="PIRSF001123">
    <property type="entry name" value="PepA_GA"/>
    <property type="match status" value="1"/>
</dbReference>
<evidence type="ECO:0000313" key="10">
    <source>
        <dbReference type="Proteomes" id="UP000620366"/>
    </source>
</evidence>
<keyword evidence="2" id="KW-0031">Aminopeptidase</keyword>
<proteinExistence type="inferred from homology"/>
<feature type="binding site" evidence="8">
    <location>
        <position position="68"/>
    </location>
    <ligand>
        <name>Zn(2+)</name>
        <dbReference type="ChEBI" id="CHEBI:29105"/>
        <label>1</label>
    </ligand>
</feature>
<sequence length="366" mass="39477">MNTSELTGVLRDLMLTPAPSGYESAMAFKMREYFLKYTDDVVIDRVGNCIATFPGTRPDAHHVMAFAHMDSLGFIIRRIDDDGYIRVDRLGGIPEKVLPASPVKICREDGAGWIDGTFGVKAHHTTSPEEKFRVNTLPELYIDIGAKSAEEVRAAGIEVGCPVVYRPAFQQLLGTHVAGTSIDNRSGCTALIKMASLLAGQAHECTVHLVGTVWEEFNLRGAMMANRTVKCDIGICVDGSSAADTPDMRSASNLTLGGGPVVKKYSFHGRGTLNGLIVNRPLLEHALATAERHGLPCQRAAGIGGLTDAAYLQLENDGVACIEIGSPCRYAHSPNESADVFSIEKTGELVGAMLLELRADFDPKRF</sequence>
<evidence type="ECO:0000256" key="7">
    <source>
        <dbReference type="PIRSR" id="PIRSR001123-1"/>
    </source>
</evidence>
<gene>
    <name evidence="9" type="ORF">H8695_03650</name>
</gene>
<keyword evidence="5" id="KW-0378">Hydrolase</keyword>
<dbReference type="Gene3D" id="3.40.630.10">
    <property type="entry name" value="Zn peptidases"/>
    <property type="match status" value="1"/>
</dbReference>
<dbReference type="Pfam" id="PF05343">
    <property type="entry name" value="Peptidase_M42"/>
    <property type="match status" value="1"/>
</dbReference>
<comment type="cofactor">
    <cofactor evidence="8">
        <name>a divalent metal cation</name>
        <dbReference type="ChEBI" id="CHEBI:60240"/>
    </cofactor>
    <text evidence="8">Binds 2 divalent metal cations per subunit.</text>
</comment>
<dbReference type="AlphaFoldDB" id="A0A926DEY3"/>
<dbReference type="PANTHER" id="PTHR32481">
    <property type="entry name" value="AMINOPEPTIDASE"/>
    <property type="match status" value="1"/>
</dbReference>
<feature type="binding site" evidence="8">
    <location>
        <position position="332"/>
    </location>
    <ligand>
        <name>Zn(2+)</name>
        <dbReference type="ChEBI" id="CHEBI:29105"/>
        <label>2</label>
    </ligand>
</feature>
<dbReference type="SUPFAM" id="SSF53187">
    <property type="entry name" value="Zn-dependent exopeptidases"/>
    <property type="match status" value="1"/>
</dbReference>
<keyword evidence="4 8" id="KW-0479">Metal-binding</keyword>
<evidence type="ECO:0000256" key="3">
    <source>
        <dbReference type="ARBA" id="ARBA00022670"/>
    </source>
</evidence>
<dbReference type="PANTHER" id="PTHR32481:SF0">
    <property type="entry name" value="AMINOPEPTIDASE YPDE-RELATED"/>
    <property type="match status" value="1"/>
</dbReference>
<feature type="active site" description="Proton acceptor" evidence="7">
    <location>
        <position position="215"/>
    </location>
</feature>
<comment type="caution">
    <text evidence="9">The sequence shown here is derived from an EMBL/GenBank/DDBJ whole genome shotgun (WGS) entry which is preliminary data.</text>
</comment>
<keyword evidence="3" id="KW-0645">Protease</keyword>
<dbReference type="SUPFAM" id="SSF101821">
    <property type="entry name" value="Aminopeptidase/glucanase lid domain"/>
    <property type="match status" value="1"/>
</dbReference>
<dbReference type="Proteomes" id="UP000620366">
    <property type="component" value="Unassembled WGS sequence"/>
</dbReference>
<evidence type="ECO:0000256" key="2">
    <source>
        <dbReference type="ARBA" id="ARBA00022438"/>
    </source>
</evidence>